<name>A0AAN5NC66_CLOPF</name>
<organism evidence="1 2">
    <name type="scientific">Clostridium perfringens</name>
    <dbReference type="NCBI Taxonomy" id="1502"/>
    <lineage>
        <taxon>Bacteria</taxon>
        <taxon>Bacillati</taxon>
        <taxon>Bacillota</taxon>
        <taxon>Clostridia</taxon>
        <taxon>Eubacteriales</taxon>
        <taxon>Clostridiaceae</taxon>
        <taxon>Clostridium</taxon>
    </lineage>
</organism>
<dbReference type="EMBL" id="DACTBT010000028">
    <property type="protein sequence ID" value="HAT4299498.1"/>
    <property type="molecule type" value="Genomic_DNA"/>
</dbReference>
<protein>
    <submittedName>
        <fullName evidence="1">Uncharacterized protein</fullName>
    </submittedName>
</protein>
<dbReference type="RefSeq" id="WP_110071847.1">
    <property type="nucleotide sequence ID" value="NZ_CATNXF010000018.1"/>
</dbReference>
<gene>
    <name evidence="1" type="ORF">I9063_002902</name>
</gene>
<reference evidence="1" key="1">
    <citation type="journal article" date="2018" name="Genome Biol.">
        <title>SKESA: strategic k-mer extension for scrupulous assemblies.</title>
        <authorList>
            <person name="Souvorov A."/>
            <person name="Agarwala R."/>
            <person name="Lipman D.J."/>
        </authorList>
    </citation>
    <scope>NUCLEOTIDE SEQUENCE</scope>
    <source>
        <strain evidence="1">C25</strain>
    </source>
</reference>
<accession>A0AAN5NC66</accession>
<reference evidence="1" key="2">
    <citation type="submission" date="2020-07" db="EMBL/GenBank/DDBJ databases">
        <authorList>
            <consortium name="NCBI Pathogen Detection Project"/>
        </authorList>
    </citation>
    <scope>NUCLEOTIDE SEQUENCE</scope>
    <source>
        <strain evidence="1">C25</strain>
    </source>
</reference>
<evidence type="ECO:0000313" key="1">
    <source>
        <dbReference type="EMBL" id="HAT4299498.1"/>
    </source>
</evidence>
<dbReference type="Proteomes" id="UP000855421">
    <property type="component" value="Unassembled WGS sequence"/>
</dbReference>
<evidence type="ECO:0000313" key="2">
    <source>
        <dbReference type="Proteomes" id="UP000855421"/>
    </source>
</evidence>
<sequence>MRKQSMIGGGEFEFEPHKLDLKVEKRKEYLDKAENFFINELNRQALEYQKQGLGIFENFRKDIVRALVMELRK</sequence>
<dbReference type="AlphaFoldDB" id="A0AAN5NC66"/>
<proteinExistence type="predicted"/>
<comment type="caution">
    <text evidence="1">The sequence shown here is derived from an EMBL/GenBank/DDBJ whole genome shotgun (WGS) entry which is preliminary data.</text>
</comment>